<evidence type="ECO:0000313" key="5">
    <source>
        <dbReference type="Proteomes" id="UP001585080"/>
    </source>
</evidence>
<dbReference type="PRINTS" id="PR00081">
    <property type="entry name" value="GDHRDH"/>
</dbReference>
<proteinExistence type="inferred from homology"/>
<dbReference type="Gene3D" id="3.40.50.720">
    <property type="entry name" value="NAD(P)-binding Rossmann-like Domain"/>
    <property type="match status" value="1"/>
</dbReference>
<gene>
    <name evidence="4" type="ORF">VSS16_14740</name>
</gene>
<accession>A0ABV5EAY5</accession>
<dbReference type="PROSITE" id="PS00061">
    <property type="entry name" value="ADH_SHORT"/>
    <property type="match status" value="1"/>
</dbReference>
<comment type="caution">
    <text evidence="4">The sequence shown here is derived from an EMBL/GenBank/DDBJ whole genome shotgun (WGS) entry which is preliminary data.</text>
</comment>
<evidence type="ECO:0000256" key="2">
    <source>
        <dbReference type="ARBA" id="ARBA00023002"/>
    </source>
</evidence>
<dbReference type="SUPFAM" id="SSF51735">
    <property type="entry name" value="NAD(P)-binding Rossmann-fold domains"/>
    <property type="match status" value="1"/>
</dbReference>
<keyword evidence="5" id="KW-1185">Reference proteome</keyword>
<dbReference type="Proteomes" id="UP001585080">
    <property type="component" value="Unassembled WGS sequence"/>
</dbReference>
<protein>
    <submittedName>
        <fullName evidence="4">SDR family oxidoreductase</fullName>
    </submittedName>
</protein>
<dbReference type="InterPro" id="IPR057326">
    <property type="entry name" value="KR_dom"/>
</dbReference>
<evidence type="ECO:0000313" key="4">
    <source>
        <dbReference type="EMBL" id="MFB8773971.1"/>
    </source>
</evidence>
<dbReference type="Pfam" id="PF13561">
    <property type="entry name" value="adh_short_C2"/>
    <property type="match status" value="1"/>
</dbReference>
<reference evidence="4 5" key="1">
    <citation type="submission" date="2024-01" db="EMBL/GenBank/DDBJ databases">
        <title>Genome mining of biosynthetic gene clusters to explore secondary metabolites of Streptomyces sp.</title>
        <authorList>
            <person name="Baig A."/>
            <person name="Ajitkumar Shintre N."/>
            <person name="Kumar H."/>
            <person name="Anbarasu A."/>
            <person name="Ramaiah S."/>
        </authorList>
    </citation>
    <scope>NUCLEOTIDE SEQUENCE [LARGE SCALE GENOMIC DNA]</scope>
    <source>
        <strain evidence="4 5">A57</strain>
    </source>
</reference>
<comment type="similarity">
    <text evidence="1">Belongs to the short-chain dehydrogenases/reductases (SDR) family.</text>
</comment>
<evidence type="ECO:0000259" key="3">
    <source>
        <dbReference type="SMART" id="SM00822"/>
    </source>
</evidence>
<evidence type="ECO:0000256" key="1">
    <source>
        <dbReference type="ARBA" id="ARBA00006484"/>
    </source>
</evidence>
<dbReference type="SMART" id="SM00822">
    <property type="entry name" value="PKS_KR"/>
    <property type="match status" value="1"/>
</dbReference>
<dbReference type="PRINTS" id="PR00080">
    <property type="entry name" value="SDRFAMILY"/>
</dbReference>
<organism evidence="4 5">
    <name type="scientific">Streptomyces broussonetiae</name>
    <dbReference type="NCBI Taxonomy" id="2686304"/>
    <lineage>
        <taxon>Bacteria</taxon>
        <taxon>Bacillati</taxon>
        <taxon>Actinomycetota</taxon>
        <taxon>Actinomycetes</taxon>
        <taxon>Kitasatosporales</taxon>
        <taxon>Streptomycetaceae</taxon>
        <taxon>Streptomyces</taxon>
    </lineage>
</organism>
<dbReference type="InterPro" id="IPR020904">
    <property type="entry name" value="Sc_DH/Rdtase_CS"/>
</dbReference>
<dbReference type="InterPro" id="IPR036291">
    <property type="entry name" value="NAD(P)-bd_dom_sf"/>
</dbReference>
<dbReference type="RefSeq" id="WP_376732730.1">
    <property type="nucleotide sequence ID" value="NZ_JAYMRP010000010.1"/>
</dbReference>
<name>A0ABV5EAY5_9ACTN</name>
<feature type="domain" description="Ketoreductase" evidence="3">
    <location>
        <begin position="7"/>
        <end position="205"/>
    </location>
</feature>
<keyword evidence="2" id="KW-0560">Oxidoreductase</keyword>
<dbReference type="PANTHER" id="PTHR43639">
    <property type="entry name" value="OXIDOREDUCTASE, SHORT-CHAIN DEHYDROGENASE/REDUCTASE FAMILY (AFU_ORTHOLOGUE AFUA_5G02870)"/>
    <property type="match status" value="1"/>
</dbReference>
<dbReference type="InterPro" id="IPR002347">
    <property type="entry name" value="SDR_fam"/>
</dbReference>
<dbReference type="PANTHER" id="PTHR43639:SF1">
    <property type="entry name" value="SHORT-CHAIN DEHYDROGENASE_REDUCTASE FAMILY PROTEIN"/>
    <property type="match status" value="1"/>
</dbReference>
<dbReference type="EMBL" id="JAYMRP010000010">
    <property type="protein sequence ID" value="MFB8773971.1"/>
    <property type="molecule type" value="Genomic_DNA"/>
</dbReference>
<sequence length="254" mass="26988">MGSLTGKTALVTGASRGIGRAIAQRLAADGALVAVHYGTNHAAAQETTDHIITNGGRAFPLHAPLGASHSVTGLYAELDSRLSQFGEPPALHILVNNAGFHIPGTISDITPDDFDRLIDIHARTPLFLIQHALPRMPSGGRIINVTSVTTRIAHPTALAYTMAKAALQSLTQALAKDLGPRRITINNVAPGYTRTDLNRHRWDTPEEEAKTAGHSVFNRIADPSDIADVTAFLASHNSRWITGQTIDASGGTHL</sequence>